<name>A0A917LD03_9NOCA</name>
<dbReference type="SUPFAM" id="SSF161098">
    <property type="entry name" value="MetI-like"/>
    <property type="match status" value="1"/>
</dbReference>
<comment type="similarity">
    <text evidence="5">Belongs to the binding-protein-dependent transport system permease family.</text>
</comment>
<dbReference type="CDD" id="cd06261">
    <property type="entry name" value="TM_PBP2"/>
    <property type="match status" value="1"/>
</dbReference>
<dbReference type="InterPro" id="IPR000515">
    <property type="entry name" value="MetI-like"/>
</dbReference>
<feature type="transmembrane region" description="Helical" evidence="5">
    <location>
        <begin position="274"/>
        <end position="299"/>
    </location>
</feature>
<feature type="domain" description="ABC transmembrane type-1" evidence="7">
    <location>
        <begin position="92"/>
        <end position="298"/>
    </location>
</feature>
<feature type="transmembrane region" description="Helical" evidence="5">
    <location>
        <begin position="87"/>
        <end position="117"/>
    </location>
</feature>
<dbReference type="PROSITE" id="PS50928">
    <property type="entry name" value="ABC_TM1"/>
    <property type="match status" value="1"/>
</dbReference>
<dbReference type="InterPro" id="IPR035906">
    <property type="entry name" value="MetI-like_sf"/>
</dbReference>
<reference evidence="8" key="2">
    <citation type="submission" date="2020-09" db="EMBL/GenBank/DDBJ databases">
        <authorList>
            <person name="Sun Q."/>
            <person name="Sedlacek I."/>
        </authorList>
    </citation>
    <scope>NUCLEOTIDE SEQUENCE</scope>
    <source>
        <strain evidence="8">CCM 7905</strain>
    </source>
</reference>
<evidence type="ECO:0000256" key="1">
    <source>
        <dbReference type="ARBA" id="ARBA00004141"/>
    </source>
</evidence>
<feature type="transmembrane region" description="Helical" evidence="5">
    <location>
        <begin position="129"/>
        <end position="149"/>
    </location>
</feature>
<evidence type="ECO:0000256" key="3">
    <source>
        <dbReference type="ARBA" id="ARBA00022989"/>
    </source>
</evidence>
<evidence type="ECO:0000256" key="6">
    <source>
        <dbReference type="SAM" id="MobiDB-lite"/>
    </source>
</evidence>
<feature type="transmembrane region" description="Helical" evidence="5">
    <location>
        <begin position="32"/>
        <end position="57"/>
    </location>
</feature>
<comment type="caution">
    <text evidence="8">The sequence shown here is derived from an EMBL/GenBank/DDBJ whole genome shotgun (WGS) entry which is preliminary data.</text>
</comment>
<dbReference type="EMBL" id="BMCU01000003">
    <property type="protein sequence ID" value="GGG14657.1"/>
    <property type="molecule type" value="Genomic_DNA"/>
</dbReference>
<keyword evidence="9" id="KW-1185">Reference proteome</keyword>
<reference evidence="8" key="1">
    <citation type="journal article" date="2014" name="Int. J. Syst. Evol. Microbiol.">
        <title>Complete genome sequence of Corynebacterium casei LMG S-19264T (=DSM 44701T), isolated from a smear-ripened cheese.</title>
        <authorList>
            <consortium name="US DOE Joint Genome Institute (JGI-PGF)"/>
            <person name="Walter F."/>
            <person name="Albersmeier A."/>
            <person name="Kalinowski J."/>
            <person name="Ruckert C."/>
        </authorList>
    </citation>
    <scope>NUCLEOTIDE SEQUENCE</scope>
    <source>
        <strain evidence="8">CCM 7905</strain>
    </source>
</reference>
<accession>A0A917LD03</accession>
<keyword evidence="2 5" id="KW-0812">Transmembrane</keyword>
<organism evidence="8 9">
    <name type="scientific">Rhodococcoides trifolii</name>
    <dbReference type="NCBI Taxonomy" id="908250"/>
    <lineage>
        <taxon>Bacteria</taxon>
        <taxon>Bacillati</taxon>
        <taxon>Actinomycetota</taxon>
        <taxon>Actinomycetes</taxon>
        <taxon>Mycobacteriales</taxon>
        <taxon>Nocardiaceae</taxon>
        <taxon>Rhodococcoides</taxon>
    </lineage>
</organism>
<dbReference type="Gene3D" id="1.10.3720.10">
    <property type="entry name" value="MetI-like"/>
    <property type="match status" value="1"/>
</dbReference>
<keyword evidence="3 5" id="KW-1133">Transmembrane helix</keyword>
<protein>
    <submittedName>
        <fullName evidence="8">Sugar ABC transporter, permease protein SugA</fullName>
    </submittedName>
</protein>
<sequence length="314" mass="33374">MTATTSASPAHAKPDEPVPHGLSDGKKAERRLGLLLVAPAAILMLAVTAYPIIYALWLSLQRYNLAFPDDKAFVGLSNYAAVLSDSYWWTAFGVTAGITIISVAIEFVLGLAVALVMHRTIFGRGVVRTVVLIPYGIVTVAAAYSWYYAWTPGTGYLANLLPTGSAPLTEQIPSLAIVVLAEVWKTTPFMALLLLAGLALVPDDLLKAAQVDGAGAWTRLFRIILPLMKPAILVALLFRTLDAFRIFDNIYVLTKGSNGTGSVSILGYDNLFGAFNLGIGSAISVLIFVCVAIIAVIFIKLFGASAPGSDAEGR</sequence>
<feature type="region of interest" description="Disordered" evidence="6">
    <location>
        <begin position="1"/>
        <end position="23"/>
    </location>
</feature>
<evidence type="ECO:0000256" key="4">
    <source>
        <dbReference type="ARBA" id="ARBA00023136"/>
    </source>
</evidence>
<dbReference type="PANTHER" id="PTHR43759">
    <property type="entry name" value="TREHALOSE TRANSPORT SYSTEM PERMEASE PROTEIN SUGA"/>
    <property type="match status" value="1"/>
</dbReference>
<keyword evidence="4 5" id="KW-0472">Membrane</keyword>
<evidence type="ECO:0000256" key="2">
    <source>
        <dbReference type="ARBA" id="ARBA00022692"/>
    </source>
</evidence>
<dbReference type="GO" id="GO:0055085">
    <property type="term" value="P:transmembrane transport"/>
    <property type="evidence" value="ECO:0007669"/>
    <property type="project" value="InterPro"/>
</dbReference>
<dbReference type="GO" id="GO:0005886">
    <property type="term" value="C:plasma membrane"/>
    <property type="evidence" value="ECO:0007669"/>
    <property type="project" value="UniProtKB-SubCell"/>
</dbReference>
<feature type="compositionally biased region" description="Basic and acidic residues" evidence="6">
    <location>
        <begin position="12"/>
        <end position="23"/>
    </location>
</feature>
<dbReference type="RefSeq" id="WP_229746063.1">
    <property type="nucleotide sequence ID" value="NZ_BMCU01000003.1"/>
</dbReference>
<evidence type="ECO:0000259" key="7">
    <source>
        <dbReference type="PROSITE" id="PS50928"/>
    </source>
</evidence>
<comment type="subcellular location">
    <subcellularLocation>
        <location evidence="5">Cell membrane</location>
        <topology evidence="5">Multi-pass membrane protein</topology>
    </subcellularLocation>
    <subcellularLocation>
        <location evidence="1">Membrane</location>
        <topology evidence="1">Multi-pass membrane protein</topology>
    </subcellularLocation>
</comment>
<keyword evidence="5" id="KW-0813">Transport</keyword>
<dbReference type="InterPro" id="IPR052730">
    <property type="entry name" value="Sugar_ABC_transporter"/>
</dbReference>
<evidence type="ECO:0000313" key="9">
    <source>
        <dbReference type="Proteomes" id="UP000654257"/>
    </source>
</evidence>
<dbReference type="AlphaFoldDB" id="A0A917LD03"/>
<feature type="transmembrane region" description="Helical" evidence="5">
    <location>
        <begin position="220"/>
        <end position="238"/>
    </location>
</feature>
<proteinExistence type="inferred from homology"/>
<gene>
    <name evidence="8" type="ORF">GCM10007304_30820</name>
</gene>
<dbReference type="Proteomes" id="UP000654257">
    <property type="component" value="Unassembled WGS sequence"/>
</dbReference>
<dbReference type="PANTHER" id="PTHR43759:SF1">
    <property type="entry name" value="GLUCOSE IMPORT SYSTEM PERMEASE PROTEIN GLCT"/>
    <property type="match status" value="1"/>
</dbReference>
<evidence type="ECO:0000313" key="8">
    <source>
        <dbReference type="EMBL" id="GGG14657.1"/>
    </source>
</evidence>
<dbReference type="Pfam" id="PF00528">
    <property type="entry name" value="BPD_transp_1"/>
    <property type="match status" value="1"/>
</dbReference>
<feature type="transmembrane region" description="Helical" evidence="5">
    <location>
        <begin position="175"/>
        <end position="200"/>
    </location>
</feature>
<evidence type="ECO:0000256" key="5">
    <source>
        <dbReference type="RuleBase" id="RU363032"/>
    </source>
</evidence>